<dbReference type="InterPro" id="IPR052709">
    <property type="entry name" value="Transposase-MT_Hybrid"/>
</dbReference>
<dbReference type="InterPro" id="IPR001888">
    <property type="entry name" value="Transposase_1"/>
</dbReference>
<dbReference type="PANTHER" id="PTHR46060">
    <property type="entry name" value="MARINER MOS1 TRANSPOSASE-LIKE PROTEIN"/>
    <property type="match status" value="1"/>
</dbReference>
<dbReference type="Pfam" id="PF01359">
    <property type="entry name" value="Transposase_1"/>
    <property type="match status" value="1"/>
</dbReference>
<dbReference type="Gene3D" id="3.30.420.10">
    <property type="entry name" value="Ribonuclease H-like superfamily/Ribonuclease H"/>
    <property type="match status" value="1"/>
</dbReference>
<evidence type="ECO:0000313" key="2">
    <source>
        <dbReference type="Proteomes" id="UP000235965"/>
    </source>
</evidence>
<reference evidence="1 2" key="1">
    <citation type="submission" date="2017-12" db="EMBL/GenBank/DDBJ databases">
        <title>Hemimetabolous genomes reveal molecular basis of termite eusociality.</title>
        <authorList>
            <person name="Harrison M.C."/>
            <person name="Jongepier E."/>
            <person name="Robertson H.M."/>
            <person name="Arning N."/>
            <person name="Bitard-Feildel T."/>
            <person name="Chao H."/>
            <person name="Childers C.P."/>
            <person name="Dinh H."/>
            <person name="Doddapaneni H."/>
            <person name="Dugan S."/>
            <person name="Gowin J."/>
            <person name="Greiner C."/>
            <person name="Han Y."/>
            <person name="Hu H."/>
            <person name="Hughes D.S.T."/>
            <person name="Huylmans A.-K."/>
            <person name="Kemena C."/>
            <person name="Kremer L.P.M."/>
            <person name="Lee S.L."/>
            <person name="Lopez-Ezquerra A."/>
            <person name="Mallet L."/>
            <person name="Monroy-Kuhn J.M."/>
            <person name="Moser A."/>
            <person name="Murali S.C."/>
            <person name="Muzny D.M."/>
            <person name="Otani S."/>
            <person name="Piulachs M.-D."/>
            <person name="Poelchau M."/>
            <person name="Qu J."/>
            <person name="Schaub F."/>
            <person name="Wada-Katsumata A."/>
            <person name="Worley K.C."/>
            <person name="Xie Q."/>
            <person name="Ylla G."/>
            <person name="Poulsen M."/>
            <person name="Gibbs R.A."/>
            <person name="Schal C."/>
            <person name="Richards S."/>
            <person name="Belles X."/>
            <person name="Korb J."/>
            <person name="Bornberg-Bauer E."/>
        </authorList>
    </citation>
    <scope>NUCLEOTIDE SEQUENCE [LARGE SCALE GENOMIC DNA]</scope>
    <source>
        <tissue evidence="1">Whole body</tissue>
    </source>
</reference>
<dbReference type="InterPro" id="IPR036397">
    <property type="entry name" value="RNaseH_sf"/>
</dbReference>
<dbReference type="OrthoDB" id="6118231at2759"/>
<dbReference type="PANTHER" id="PTHR46060:SF1">
    <property type="entry name" value="MARINER MOS1 TRANSPOSASE-LIKE PROTEIN"/>
    <property type="match status" value="1"/>
</dbReference>
<comment type="caution">
    <text evidence="1">The sequence shown here is derived from an EMBL/GenBank/DDBJ whole genome shotgun (WGS) entry which is preliminary data.</text>
</comment>
<keyword evidence="2" id="KW-1185">Reference proteome</keyword>
<evidence type="ECO:0008006" key="3">
    <source>
        <dbReference type="Google" id="ProtNLM"/>
    </source>
</evidence>
<proteinExistence type="predicted"/>
<name>A0A2J7R7K0_9NEOP</name>
<organism evidence="1 2">
    <name type="scientific">Cryptotermes secundus</name>
    <dbReference type="NCBI Taxonomy" id="105785"/>
    <lineage>
        <taxon>Eukaryota</taxon>
        <taxon>Metazoa</taxon>
        <taxon>Ecdysozoa</taxon>
        <taxon>Arthropoda</taxon>
        <taxon>Hexapoda</taxon>
        <taxon>Insecta</taxon>
        <taxon>Pterygota</taxon>
        <taxon>Neoptera</taxon>
        <taxon>Polyneoptera</taxon>
        <taxon>Dictyoptera</taxon>
        <taxon>Blattodea</taxon>
        <taxon>Blattoidea</taxon>
        <taxon>Termitoidae</taxon>
        <taxon>Kalotermitidae</taxon>
        <taxon>Cryptotermitinae</taxon>
        <taxon>Cryptotermes</taxon>
    </lineage>
</organism>
<dbReference type="AlphaFoldDB" id="A0A2J7R7K0"/>
<sequence>MRKVCAKLVPKLLTEEQKANQVLIASELKERVEIEPHYLDCVITGDETWTFEYDPKTKRQSAEWHTSASPKPKKAKMRKSKVKTMLIVVFDVKGVVHKEFLPQGQTVNAPYYVNVLQGLRKRVIRVRKDITANWRLHHDNAPRHTSLLVREFLAKHHVVTLPQPPYSPDLVPADFFLFPRIKTALKGRRFESIQAIQAAVTTALNEVPVEAFEGVYRAWESRWKKCVDAHGQYFEE</sequence>
<evidence type="ECO:0000313" key="1">
    <source>
        <dbReference type="EMBL" id="PNF36801.1"/>
    </source>
</evidence>
<dbReference type="EMBL" id="NEVH01006731">
    <property type="protein sequence ID" value="PNF36801.1"/>
    <property type="molecule type" value="Genomic_DNA"/>
</dbReference>
<dbReference type="Proteomes" id="UP000235965">
    <property type="component" value="Unassembled WGS sequence"/>
</dbReference>
<protein>
    <recommendedName>
        <fullName evidence="3">Mariner Mos1 transposase</fullName>
    </recommendedName>
</protein>
<dbReference type="GO" id="GO:0003676">
    <property type="term" value="F:nucleic acid binding"/>
    <property type="evidence" value="ECO:0007669"/>
    <property type="project" value="InterPro"/>
</dbReference>
<dbReference type="STRING" id="105785.A0A2J7R7K0"/>
<accession>A0A2J7R7K0</accession>
<gene>
    <name evidence="1" type="ORF">B7P43_G09634</name>
</gene>
<dbReference type="InParanoid" id="A0A2J7R7K0"/>